<keyword evidence="14" id="KW-1185">Reference proteome</keyword>
<keyword evidence="3 11" id="KW-0812">Transmembrane</keyword>
<evidence type="ECO:0000256" key="8">
    <source>
        <dbReference type="ARBA" id="ARBA00023170"/>
    </source>
</evidence>
<keyword evidence="8" id="KW-0675">Receptor</keyword>
<evidence type="ECO:0000256" key="3">
    <source>
        <dbReference type="ARBA" id="ARBA00022692"/>
    </source>
</evidence>
<dbReference type="PANTHER" id="PTHR48052:SF8">
    <property type="entry name" value="LRR RECEPTOR-LIKE SERINE_THREONINE-PROTEIN KINASE FLS2"/>
    <property type="match status" value="1"/>
</dbReference>
<reference evidence="13" key="1">
    <citation type="submission" date="2023-08" db="EMBL/GenBank/DDBJ databases">
        <authorList>
            <person name="Chen Y."/>
            <person name="Shah S."/>
            <person name="Dougan E. K."/>
            <person name="Thang M."/>
            <person name="Chan C."/>
        </authorList>
    </citation>
    <scope>NUCLEOTIDE SEQUENCE</scope>
</reference>
<dbReference type="InterPro" id="IPR001611">
    <property type="entry name" value="Leu-rich_rpt"/>
</dbReference>
<evidence type="ECO:0000313" key="14">
    <source>
        <dbReference type="Proteomes" id="UP001178507"/>
    </source>
</evidence>
<evidence type="ECO:0000256" key="4">
    <source>
        <dbReference type="ARBA" id="ARBA00022729"/>
    </source>
</evidence>
<feature type="non-terminal residue" evidence="13">
    <location>
        <position position="1413"/>
    </location>
</feature>
<dbReference type="PROSITE" id="PS51450">
    <property type="entry name" value="LRR"/>
    <property type="match status" value="1"/>
</dbReference>
<protein>
    <recommendedName>
        <fullName evidence="12">Disease resistance R13L4/SHOC-2-like LRR domain-containing protein</fullName>
    </recommendedName>
</protein>
<keyword evidence="5" id="KW-0677">Repeat</keyword>
<evidence type="ECO:0000256" key="11">
    <source>
        <dbReference type="SAM" id="Phobius"/>
    </source>
</evidence>
<evidence type="ECO:0000256" key="10">
    <source>
        <dbReference type="ARBA" id="ARBA00037847"/>
    </source>
</evidence>
<dbReference type="Pfam" id="PF23598">
    <property type="entry name" value="LRR_14"/>
    <property type="match status" value="1"/>
</dbReference>
<evidence type="ECO:0000256" key="1">
    <source>
        <dbReference type="ARBA" id="ARBA00004236"/>
    </source>
</evidence>
<dbReference type="SUPFAM" id="SSF52047">
    <property type="entry name" value="RNI-like"/>
    <property type="match status" value="1"/>
</dbReference>
<dbReference type="SUPFAM" id="SSF52058">
    <property type="entry name" value="L domain-like"/>
    <property type="match status" value="2"/>
</dbReference>
<keyword evidence="9" id="KW-0325">Glycoprotein</keyword>
<feature type="domain" description="Disease resistance R13L4/SHOC-2-like LRR" evidence="12">
    <location>
        <begin position="273"/>
        <end position="550"/>
    </location>
</feature>
<dbReference type="Gene3D" id="2.10.50.10">
    <property type="entry name" value="Tumor Necrosis Factor Receptor, subunit A, domain 2"/>
    <property type="match status" value="1"/>
</dbReference>
<organism evidence="13 14">
    <name type="scientific">Effrenium voratum</name>
    <dbReference type="NCBI Taxonomy" id="2562239"/>
    <lineage>
        <taxon>Eukaryota</taxon>
        <taxon>Sar</taxon>
        <taxon>Alveolata</taxon>
        <taxon>Dinophyceae</taxon>
        <taxon>Suessiales</taxon>
        <taxon>Symbiodiniaceae</taxon>
        <taxon>Effrenium</taxon>
    </lineage>
</organism>
<dbReference type="EMBL" id="CAUJNA010003248">
    <property type="protein sequence ID" value="CAJ1396947.1"/>
    <property type="molecule type" value="Genomic_DNA"/>
</dbReference>
<gene>
    <name evidence="13" type="ORF">EVOR1521_LOCUS21070</name>
</gene>
<evidence type="ECO:0000259" key="12">
    <source>
        <dbReference type="Pfam" id="PF23598"/>
    </source>
</evidence>
<feature type="transmembrane region" description="Helical" evidence="11">
    <location>
        <begin position="1033"/>
        <end position="1057"/>
    </location>
</feature>
<dbReference type="InterPro" id="IPR055414">
    <property type="entry name" value="LRR_R13L4/SHOC2-like"/>
</dbReference>
<feature type="transmembrane region" description="Helical" evidence="11">
    <location>
        <begin position="1340"/>
        <end position="1360"/>
    </location>
</feature>
<proteinExistence type="predicted"/>
<keyword evidence="6 11" id="KW-1133">Transmembrane helix</keyword>
<evidence type="ECO:0000256" key="5">
    <source>
        <dbReference type="ARBA" id="ARBA00022737"/>
    </source>
</evidence>
<keyword evidence="7 11" id="KW-0472">Membrane</keyword>
<name>A0AA36IZP6_9DINO</name>
<feature type="transmembrane region" description="Helical" evidence="11">
    <location>
        <begin position="1310"/>
        <end position="1328"/>
    </location>
</feature>
<keyword evidence="2" id="KW-1003">Cell membrane</keyword>
<dbReference type="InterPro" id="IPR032675">
    <property type="entry name" value="LRR_dom_sf"/>
</dbReference>
<dbReference type="PANTHER" id="PTHR48052">
    <property type="entry name" value="UNNAMED PRODUCT"/>
    <property type="match status" value="1"/>
</dbReference>
<dbReference type="SMART" id="SM01411">
    <property type="entry name" value="Ephrin_rec_like"/>
    <property type="match status" value="1"/>
</dbReference>
<evidence type="ECO:0000256" key="7">
    <source>
        <dbReference type="ARBA" id="ARBA00023136"/>
    </source>
</evidence>
<comment type="caution">
    <text evidence="13">The sequence shown here is derived from an EMBL/GenBank/DDBJ whole genome shotgun (WGS) entry which is preliminary data.</text>
</comment>
<dbReference type="Gene3D" id="3.80.10.10">
    <property type="entry name" value="Ribonuclease Inhibitor"/>
    <property type="match status" value="4"/>
</dbReference>
<evidence type="ECO:0000313" key="13">
    <source>
        <dbReference type="EMBL" id="CAJ1396947.1"/>
    </source>
</evidence>
<accession>A0AA36IZP6</accession>
<keyword evidence="4" id="KW-0732">Signal</keyword>
<sequence>SIATDRRTSSAKSMVGPSAKLLPAWCAVLCMAMRTAVEIEDTQVSSLDVQRGKDAGERVKTAQQDDAAESCPADAHAVMALRKLGAQEGSRGPHHCNWPGIACQRCSVSSIRLLGMKHITGSIKELQHFAELNVLELGAAKICGDIKALANLTKLQNLSLSGTQVTGDISHLNKLVQLKKLQLDMTLVSGDVSHLNKLFQLKELRLDRTQVSGDISHLNKLVKLKELHLYRTQVSGDVSDLKRLTQLKALSLAQTKVSGTISDLKPLTLLTSLFLEYTRVSGDVSDLKALTRLKFLRLYHTQVSGDVSDLRALTQLQTLDLQGLQLSGNVSDLKALTQLTFLRLYETQVSGDVSDLKALVGLKWLSLGQTKVSGVVSDLNALTKLRRLYIYLTQVSGNVSHLKELTQLKRLHLDRTQVSGDVSDLNALHRLKVLSLYDTEVAGDISGLSALPQLQKLSLQKTHVTGNISNLSTVAGLRDLSLADTGVYGDLGVLTMLPNLTNVDLQRTSVSGRWMVSWRGCCRNLRRLLLSGSNASLLPEGGNLAGLRELWTPDLHPDGAFLPALTTLEVSGCPLRGSLQDLLLILAASPAVSRVVADGSNLTGSVRSERLERVHVNGETRNVWTSLLSQSLQNLEVSNNQISAVEALLPSTHLGLAWNGGPLRLANGLLQEALSKAVSVDLQGTSLTDASQPEHLLTNGALQITERIIMSDERRGIACRGLVSSTLQVSPDLFLPDRLCGCLAGWQGSGVSCRMCPPNWYSYVNSTNCAECPRNSTSSWGATSVQQCKCEFGMIYNPAAQVLTSTRQPDHSHGESHECGCVKGQAFHDDACSSCDDLHLSCKGPGFAAITAPAAMGWMRLKAETVQIFRCTDPQSRCKPDGPNGCAHGYAGPLCIMCAEGHYASGNICKECTASLQTGDIRKAIVIATAIIAAAVVMRRRCAEIGTAEPRNAALALLMAQGPMLLQLCQLWMVLAVLASSHHGLESKVEKDADHSFAHSFWEEPYIQWLQLSVQGLKDALSLDCSFGAAARLAVPVAASLVPLALLALCVAVELAFHSTGISMALRILTLFFVGGAAGCAKLLTCQDVDGGGRALSEELAFRLVMPDVKCSTSSWVDAVGCLCLLAYGVLIPLGLLTLMIKQHVALHAIKRIQPLIKEDDKLLIRLNEFGISHDKFAEKDQRFEKNLLAAAVSHITVLFRGKVRMQKEKGGMTLKFVDEGVLSDAASGDFGEMLELLEIQRSADAQKCTAIMRMLMERCVLEESASDRILTGAKELFNKYVWCQDVWVEMMMRLAAVALVSVVSVPRGLGLSVGITLGVGLMIGFMQPYAQRQVNHLQCCCFICLAVAAVGFGFKWIWLARAALVLPFLVSCVQLKNPDCPEALALRLFKALERQLAELSEGREFVVEELSF</sequence>
<dbReference type="GO" id="GO:0005886">
    <property type="term" value="C:plasma membrane"/>
    <property type="evidence" value="ECO:0007669"/>
    <property type="project" value="UniProtKB-SubCell"/>
</dbReference>
<dbReference type="GO" id="GO:0012505">
    <property type="term" value="C:endomembrane system"/>
    <property type="evidence" value="ECO:0007669"/>
    <property type="project" value="UniProtKB-SubCell"/>
</dbReference>
<comment type="subcellular location">
    <subcellularLocation>
        <location evidence="1">Cell membrane</location>
    </subcellularLocation>
    <subcellularLocation>
        <location evidence="10">Endomembrane system</location>
        <topology evidence="10">Single-pass membrane protein</topology>
    </subcellularLocation>
</comment>
<evidence type="ECO:0000256" key="2">
    <source>
        <dbReference type="ARBA" id="ARBA00022475"/>
    </source>
</evidence>
<evidence type="ECO:0000256" key="9">
    <source>
        <dbReference type="ARBA" id="ARBA00023180"/>
    </source>
</evidence>
<feature type="transmembrane region" description="Helical" evidence="11">
    <location>
        <begin position="1116"/>
        <end position="1141"/>
    </location>
</feature>
<evidence type="ECO:0000256" key="6">
    <source>
        <dbReference type="ARBA" id="ARBA00022989"/>
    </source>
</evidence>
<dbReference type="Proteomes" id="UP001178507">
    <property type="component" value="Unassembled WGS sequence"/>
</dbReference>